<gene>
    <name evidence="2" type="ORF">BTO18_00090</name>
</gene>
<comment type="caution">
    <text evidence="2">The sequence shown here is derived from an EMBL/GenBank/DDBJ whole genome shotgun (WGS) entry which is preliminary data.</text>
</comment>
<dbReference type="OrthoDB" id="9793216at2"/>
<dbReference type="Gene3D" id="1.20.120.450">
    <property type="entry name" value="dinb family like domain"/>
    <property type="match status" value="1"/>
</dbReference>
<dbReference type="Proteomes" id="UP000238882">
    <property type="component" value="Unassembled WGS sequence"/>
</dbReference>
<dbReference type="AlphaFoldDB" id="A0A2S7WJR2"/>
<feature type="domain" description="DinB-like" evidence="1">
    <location>
        <begin position="37"/>
        <end position="167"/>
    </location>
</feature>
<sequence>MKKQELNPKEFDIYYKRYIDKLDNETELIEGFIDGKATLISFLKSIPENKLHFRYLPEKWSIKEILQHLIDTERIFMYRCFRIARKDTTALAGYDQEIYIQPSNADKKSLDDLINEFIINRNNSIALLQSLSTDDLSFIGNANGGKMSARAAAFIIIGHDIWHTEVIREKYL</sequence>
<dbReference type="SUPFAM" id="SSF109854">
    <property type="entry name" value="DinB/YfiT-like putative metalloenzymes"/>
    <property type="match status" value="1"/>
</dbReference>
<protein>
    <recommendedName>
        <fullName evidence="1">DinB-like domain-containing protein</fullName>
    </recommendedName>
</protein>
<reference evidence="2 3" key="1">
    <citation type="submission" date="2016-12" db="EMBL/GenBank/DDBJ databases">
        <title>Trade-off between light-utilization and light-protection in marine flavobacteria.</title>
        <authorList>
            <person name="Kumagai Y."/>
            <person name="Yoshizawa S."/>
            <person name="Kogure K."/>
            <person name="Iwasaki W."/>
        </authorList>
    </citation>
    <scope>NUCLEOTIDE SEQUENCE [LARGE SCALE GENOMIC DNA]</scope>
    <source>
        <strain evidence="2 3">NBRC 108759</strain>
    </source>
</reference>
<organism evidence="2 3">
    <name type="scientific">Polaribacter porphyrae</name>
    <dbReference type="NCBI Taxonomy" id="1137780"/>
    <lineage>
        <taxon>Bacteria</taxon>
        <taxon>Pseudomonadati</taxon>
        <taxon>Bacteroidota</taxon>
        <taxon>Flavobacteriia</taxon>
        <taxon>Flavobacteriales</taxon>
        <taxon>Flavobacteriaceae</taxon>
    </lineage>
</organism>
<proteinExistence type="predicted"/>
<keyword evidence="3" id="KW-1185">Reference proteome</keyword>
<evidence type="ECO:0000313" key="2">
    <source>
        <dbReference type="EMBL" id="PQJ77676.1"/>
    </source>
</evidence>
<dbReference type="EMBL" id="MSCN01000001">
    <property type="protein sequence ID" value="PQJ77676.1"/>
    <property type="molecule type" value="Genomic_DNA"/>
</dbReference>
<name>A0A2S7WJR2_9FLAO</name>
<evidence type="ECO:0000313" key="3">
    <source>
        <dbReference type="Proteomes" id="UP000238882"/>
    </source>
</evidence>
<dbReference type="InterPro" id="IPR034660">
    <property type="entry name" value="DinB/YfiT-like"/>
</dbReference>
<accession>A0A2S7WJR2</accession>
<dbReference type="RefSeq" id="WP_105014258.1">
    <property type="nucleotide sequence ID" value="NZ_MSCN01000001.1"/>
</dbReference>
<dbReference type="Pfam" id="PF12867">
    <property type="entry name" value="DinB_2"/>
    <property type="match status" value="1"/>
</dbReference>
<dbReference type="InterPro" id="IPR024775">
    <property type="entry name" value="DinB-like"/>
</dbReference>
<evidence type="ECO:0000259" key="1">
    <source>
        <dbReference type="Pfam" id="PF12867"/>
    </source>
</evidence>